<dbReference type="AlphaFoldDB" id="A0A6B0RZ55"/>
<gene>
    <name evidence="3" type="ORF">E5288_WYG008563</name>
</gene>
<organism evidence="3 4">
    <name type="scientific">Bos mutus</name>
    <name type="common">wild yak</name>
    <dbReference type="NCBI Taxonomy" id="72004"/>
    <lineage>
        <taxon>Eukaryota</taxon>
        <taxon>Metazoa</taxon>
        <taxon>Chordata</taxon>
        <taxon>Craniata</taxon>
        <taxon>Vertebrata</taxon>
        <taxon>Euteleostomi</taxon>
        <taxon>Mammalia</taxon>
        <taxon>Eutheria</taxon>
        <taxon>Laurasiatheria</taxon>
        <taxon>Artiodactyla</taxon>
        <taxon>Ruminantia</taxon>
        <taxon>Pecora</taxon>
        <taxon>Bovidae</taxon>
        <taxon>Bovinae</taxon>
        <taxon>Bos</taxon>
    </lineage>
</organism>
<evidence type="ECO:0000313" key="3">
    <source>
        <dbReference type="EMBL" id="MXQ94037.1"/>
    </source>
</evidence>
<evidence type="ECO:0000256" key="1">
    <source>
        <dbReference type="SAM" id="MobiDB-lite"/>
    </source>
</evidence>
<comment type="caution">
    <text evidence="3">The sequence shown here is derived from an EMBL/GenBank/DDBJ whole genome shotgun (WGS) entry which is preliminary data.</text>
</comment>
<keyword evidence="2" id="KW-0732">Signal</keyword>
<dbReference type="EMBL" id="VBQZ03000105">
    <property type="protein sequence ID" value="MXQ94037.1"/>
    <property type="molecule type" value="Genomic_DNA"/>
</dbReference>
<feature type="region of interest" description="Disordered" evidence="1">
    <location>
        <begin position="27"/>
        <end position="46"/>
    </location>
</feature>
<proteinExistence type="predicted"/>
<evidence type="ECO:0000256" key="2">
    <source>
        <dbReference type="SAM" id="SignalP"/>
    </source>
</evidence>
<evidence type="ECO:0000313" key="4">
    <source>
        <dbReference type="Proteomes" id="UP000322234"/>
    </source>
</evidence>
<dbReference type="Proteomes" id="UP000322234">
    <property type="component" value="Unassembled WGS sequence"/>
</dbReference>
<protein>
    <submittedName>
        <fullName evidence="3">Uncharacterized protein</fullName>
    </submittedName>
</protein>
<sequence length="134" mass="14419">MSSLLGASLTLHPFPIALLAGLTSNDHAQVSRPQRPSVVSPGPGARELDQTWQLRGLFVTSDGSLADADGIPESSSMTQLKRLEVAGPQDIPGGDEGTEQRGRVSGPESVPFGKQRVRERRRRPGPKLELETRD</sequence>
<feature type="region of interest" description="Disordered" evidence="1">
    <location>
        <begin position="84"/>
        <end position="134"/>
    </location>
</feature>
<name>A0A6B0RZ55_9CETA</name>
<feature type="compositionally biased region" description="Basic residues" evidence="1">
    <location>
        <begin position="115"/>
        <end position="125"/>
    </location>
</feature>
<reference evidence="3" key="1">
    <citation type="submission" date="2019-10" db="EMBL/GenBank/DDBJ databases">
        <title>The sequence and de novo assembly of the wild yak genome.</title>
        <authorList>
            <person name="Liu Y."/>
        </authorList>
    </citation>
    <scope>NUCLEOTIDE SEQUENCE [LARGE SCALE GENOMIC DNA]</scope>
    <source>
        <strain evidence="3">WY2019</strain>
    </source>
</reference>
<feature type="chain" id="PRO_5025576012" evidence="2">
    <location>
        <begin position="20"/>
        <end position="134"/>
    </location>
</feature>
<feature type="signal peptide" evidence="2">
    <location>
        <begin position="1"/>
        <end position="19"/>
    </location>
</feature>
<accession>A0A6B0RZ55</accession>
<keyword evidence="4" id="KW-1185">Reference proteome</keyword>